<feature type="transmembrane region" description="Helical" evidence="7">
    <location>
        <begin position="283"/>
        <end position="302"/>
    </location>
</feature>
<sequence>MLTVLLLIIYFAFISLGLPDSLLGSAWPSMYQEMGVPISYAGIVSMITAGGTILSSLFSDKLIRKFGTGLITSISVLMTAGALVGFSFSNEFYLLCLFAIPLGLGAGSVDAALNNYVALHYKAKHMSWLHCFWGVGAMTGPIIMSRYLERGYFFQSGYRAVAIIQFILVAILFISLPLWKKGSRLNSVEAENIEGIEKVIPEHKVISKKDLLGLPGAKQVLIAFFCYCSIEATTGLWGSSYAVMTHGIQADTAARWASLFFFGITFGRFLSGFVTLKLNNRQMVRLGEVFITVGIILIMLPAGQVTSLLGFILTGVGCAPIYPSLLHETPENFGAEYSQSIMGVQMACAYVGSTFIPPIFGAVASKLGYSIMPYFTGFLLILMFVMTEMLNKRVDAKKNMK</sequence>
<dbReference type="SUPFAM" id="SSF103473">
    <property type="entry name" value="MFS general substrate transporter"/>
    <property type="match status" value="1"/>
</dbReference>
<dbReference type="InterPro" id="IPR011701">
    <property type="entry name" value="MFS"/>
</dbReference>
<dbReference type="Pfam" id="PF07690">
    <property type="entry name" value="MFS_1"/>
    <property type="match status" value="1"/>
</dbReference>
<evidence type="ECO:0000256" key="2">
    <source>
        <dbReference type="ARBA" id="ARBA00008335"/>
    </source>
</evidence>
<dbReference type="AlphaFoldDB" id="A0A839JY22"/>
<dbReference type="InterPro" id="IPR051788">
    <property type="entry name" value="MFS_Transporter"/>
</dbReference>
<dbReference type="InterPro" id="IPR020846">
    <property type="entry name" value="MFS_dom"/>
</dbReference>
<feature type="transmembrane region" description="Helical" evidence="7">
    <location>
        <begin position="220"/>
        <end position="244"/>
    </location>
</feature>
<feature type="transmembrane region" description="Helical" evidence="7">
    <location>
        <begin position="92"/>
        <end position="116"/>
    </location>
</feature>
<feature type="domain" description="Major facilitator superfamily (MFS) profile" evidence="8">
    <location>
        <begin position="5"/>
        <end position="395"/>
    </location>
</feature>
<dbReference type="EMBL" id="JACEGA010000001">
    <property type="protein sequence ID" value="MBB2181519.1"/>
    <property type="molecule type" value="Genomic_DNA"/>
</dbReference>
<evidence type="ECO:0000256" key="4">
    <source>
        <dbReference type="ARBA" id="ARBA00022692"/>
    </source>
</evidence>
<gene>
    <name evidence="9" type="ORF">H0486_01245</name>
</gene>
<dbReference type="Gene3D" id="1.20.1250.20">
    <property type="entry name" value="MFS general substrate transporter like domains"/>
    <property type="match status" value="2"/>
</dbReference>
<name>A0A839JY22_9FIRM</name>
<protein>
    <submittedName>
        <fullName evidence="9">MFS transporter</fullName>
    </submittedName>
</protein>
<dbReference type="PROSITE" id="PS50850">
    <property type="entry name" value="MFS"/>
    <property type="match status" value="1"/>
</dbReference>
<keyword evidence="10" id="KW-1185">Reference proteome</keyword>
<feature type="transmembrane region" description="Helical" evidence="7">
    <location>
        <begin position="347"/>
        <end position="365"/>
    </location>
</feature>
<feature type="transmembrane region" description="Helical" evidence="7">
    <location>
        <begin position="34"/>
        <end position="54"/>
    </location>
</feature>
<keyword evidence="4 7" id="KW-0812">Transmembrane</keyword>
<comment type="caution">
    <text evidence="9">The sequence shown here is derived from an EMBL/GenBank/DDBJ whole genome shotgun (WGS) entry which is preliminary data.</text>
</comment>
<evidence type="ECO:0000313" key="9">
    <source>
        <dbReference type="EMBL" id="MBB2181519.1"/>
    </source>
</evidence>
<evidence type="ECO:0000256" key="3">
    <source>
        <dbReference type="ARBA" id="ARBA00022448"/>
    </source>
</evidence>
<dbReference type="RefSeq" id="WP_228354330.1">
    <property type="nucleotide sequence ID" value="NZ_JACEGA010000001.1"/>
</dbReference>
<organism evidence="9 10">
    <name type="scientific">Variimorphobacter saccharofermentans</name>
    <dbReference type="NCBI Taxonomy" id="2755051"/>
    <lineage>
        <taxon>Bacteria</taxon>
        <taxon>Bacillati</taxon>
        <taxon>Bacillota</taxon>
        <taxon>Clostridia</taxon>
        <taxon>Lachnospirales</taxon>
        <taxon>Lachnospiraceae</taxon>
        <taxon>Variimorphobacter</taxon>
    </lineage>
</organism>
<dbReference type="PANTHER" id="PTHR23514">
    <property type="entry name" value="BYPASS OF STOP CODON PROTEIN 6"/>
    <property type="match status" value="1"/>
</dbReference>
<evidence type="ECO:0000259" key="8">
    <source>
        <dbReference type="PROSITE" id="PS50850"/>
    </source>
</evidence>
<comment type="similarity">
    <text evidence="2">Belongs to the major facilitator superfamily.</text>
</comment>
<feature type="transmembrane region" description="Helical" evidence="7">
    <location>
        <begin position="371"/>
        <end position="391"/>
    </location>
</feature>
<feature type="transmembrane region" description="Helical" evidence="7">
    <location>
        <begin position="160"/>
        <end position="179"/>
    </location>
</feature>
<dbReference type="InterPro" id="IPR036259">
    <property type="entry name" value="MFS_trans_sf"/>
</dbReference>
<keyword evidence="3" id="KW-0813">Transport</keyword>
<dbReference type="PANTHER" id="PTHR23514:SF3">
    <property type="entry name" value="BYPASS OF STOP CODON PROTEIN 6"/>
    <property type="match status" value="1"/>
</dbReference>
<evidence type="ECO:0000313" key="10">
    <source>
        <dbReference type="Proteomes" id="UP000574276"/>
    </source>
</evidence>
<evidence type="ECO:0000256" key="7">
    <source>
        <dbReference type="SAM" id="Phobius"/>
    </source>
</evidence>
<dbReference type="GO" id="GO:0005886">
    <property type="term" value="C:plasma membrane"/>
    <property type="evidence" value="ECO:0007669"/>
    <property type="project" value="UniProtKB-SubCell"/>
</dbReference>
<proteinExistence type="inferred from homology"/>
<dbReference type="GO" id="GO:0022857">
    <property type="term" value="F:transmembrane transporter activity"/>
    <property type="evidence" value="ECO:0007669"/>
    <property type="project" value="InterPro"/>
</dbReference>
<feature type="transmembrane region" description="Helical" evidence="7">
    <location>
        <begin position="256"/>
        <end position="276"/>
    </location>
</feature>
<keyword evidence="6 7" id="KW-0472">Membrane</keyword>
<feature type="transmembrane region" description="Helical" evidence="7">
    <location>
        <begin position="128"/>
        <end position="148"/>
    </location>
</feature>
<evidence type="ECO:0000256" key="1">
    <source>
        <dbReference type="ARBA" id="ARBA00004651"/>
    </source>
</evidence>
<dbReference type="Proteomes" id="UP000574276">
    <property type="component" value="Unassembled WGS sequence"/>
</dbReference>
<feature type="transmembrane region" description="Helical" evidence="7">
    <location>
        <begin position="66"/>
        <end position="86"/>
    </location>
</feature>
<keyword evidence="5 7" id="KW-1133">Transmembrane helix</keyword>
<reference evidence="9 10" key="1">
    <citation type="submission" date="2020-07" db="EMBL/GenBank/DDBJ databases">
        <title>Characterization and genome sequencing of isolate MD1, a novel member within the family Lachnospiraceae.</title>
        <authorList>
            <person name="Rettenmaier R."/>
            <person name="Di Bello L."/>
            <person name="Zinser C."/>
            <person name="Scheitz K."/>
            <person name="Liebl W."/>
            <person name="Zverlov V."/>
        </authorList>
    </citation>
    <scope>NUCLEOTIDE SEQUENCE [LARGE SCALE GENOMIC DNA]</scope>
    <source>
        <strain evidence="9 10">MD1</strain>
    </source>
</reference>
<accession>A0A839JY22</accession>
<comment type="subcellular location">
    <subcellularLocation>
        <location evidence="1">Cell membrane</location>
        <topology evidence="1">Multi-pass membrane protein</topology>
    </subcellularLocation>
</comment>
<evidence type="ECO:0000256" key="5">
    <source>
        <dbReference type="ARBA" id="ARBA00022989"/>
    </source>
</evidence>
<evidence type="ECO:0000256" key="6">
    <source>
        <dbReference type="ARBA" id="ARBA00023136"/>
    </source>
</evidence>